<gene>
    <name evidence="1" type="ORF">ARMGADRAFT_820552</name>
</gene>
<evidence type="ECO:0000313" key="1">
    <source>
        <dbReference type="EMBL" id="PBK80840.1"/>
    </source>
</evidence>
<dbReference type="OrthoDB" id="2521594at2759"/>
<dbReference type="STRING" id="47427.A0A2H3CG59"/>
<reference evidence="2" key="1">
    <citation type="journal article" date="2017" name="Nat. Ecol. Evol.">
        <title>Genome expansion and lineage-specific genetic innovations in the forest pathogenic fungi Armillaria.</title>
        <authorList>
            <person name="Sipos G."/>
            <person name="Prasanna A.N."/>
            <person name="Walter M.C."/>
            <person name="O'Connor E."/>
            <person name="Balint B."/>
            <person name="Krizsan K."/>
            <person name="Kiss B."/>
            <person name="Hess J."/>
            <person name="Varga T."/>
            <person name="Slot J."/>
            <person name="Riley R."/>
            <person name="Boka B."/>
            <person name="Rigling D."/>
            <person name="Barry K."/>
            <person name="Lee J."/>
            <person name="Mihaltcheva S."/>
            <person name="LaButti K."/>
            <person name="Lipzen A."/>
            <person name="Waldron R."/>
            <person name="Moloney N.M."/>
            <person name="Sperisen C."/>
            <person name="Kredics L."/>
            <person name="Vagvoelgyi C."/>
            <person name="Patrignani A."/>
            <person name="Fitzpatrick D."/>
            <person name="Nagy I."/>
            <person name="Doyle S."/>
            <person name="Anderson J.B."/>
            <person name="Grigoriev I.V."/>
            <person name="Gueldener U."/>
            <person name="Muensterkoetter M."/>
            <person name="Nagy L.G."/>
        </authorList>
    </citation>
    <scope>NUCLEOTIDE SEQUENCE [LARGE SCALE GENOMIC DNA]</scope>
    <source>
        <strain evidence="2">Ar21-2</strain>
    </source>
</reference>
<keyword evidence="2" id="KW-1185">Reference proteome</keyword>
<sequence length="167" mass="18713">MLSSSHNQCHGVASSVVELQGHTSYFCHWSPPSTSLRRSEHPPAINSVSLTKSLSPSLMQPQNLLRAPRIASTHVDMVTLVDQIRAGRWSSIYTCHVEDDDKLHIMKLVSELHSDMVLRELYMYEVALEDSSLLPKFYGMFQRPVAGWFGLLLENVGDSLDEVYGPG</sequence>
<protein>
    <recommendedName>
        <fullName evidence="3">Protein kinase domain-containing protein</fullName>
    </recommendedName>
</protein>
<proteinExistence type="predicted"/>
<evidence type="ECO:0008006" key="3">
    <source>
        <dbReference type="Google" id="ProtNLM"/>
    </source>
</evidence>
<name>A0A2H3CG59_ARMGA</name>
<dbReference type="InParanoid" id="A0A2H3CG59"/>
<accession>A0A2H3CG59</accession>
<dbReference type="AlphaFoldDB" id="A0A2H3CG59"/>
<evidence type="ECO:0000313" key="2">
    <source>
        <dbReference type="Proteomes" id="UP000217790"/>
    </source>
</evidence>
<organism evidence="1 2">
    <name type="scientific">Armillaria gallica</name>
    <name type="common">Bulbous honey fungus</name>
    <name type="synonym">Armillaria bulbosa</name>
    <dbReference type="NCBI Taxonomy" id="47427"/>
    <lineage>
        <taxon>Eukaryota</taxon>
        <taxon>Fungi</taxon>
        <taxon>Dikarya</taxon>
        <taxon>Basidiomycota</taxon>
        <taxon>Agaricomycotina</taxon>
        <taxon>Agaricomycetes</taxon>
        <taxon>Agaricomycetidae</taxon>
        <taxon>Agaricales</taxon>
        <taxon>Marasmiineae</taxon>
        <taxon>Physalacriaceae</taxon>
        <taxon>Armillaria</taxon>
    </lineage>
</organism>
<dbReference type="Proteomes" id="UP000217790">
    <property type="component" value="Unassembled WGS sequence"/>
</dbReference>
<dbReference type="EMBL" id="KZ293739">
    <property type="protein sequence ID" value="PBK80840.1"/>
    <property type="molecule type" value="Genomic_DNA"/>
</dbReference>